<proteinExistence type="predicted"/>
<accession>W2QCT6</accession>
<gene>
    <name evidence="1" type="ORF">PPTG_22625</name>
</gene>
<reference evidence="1 2" key="2">
    <citation type="submission" date="2013-11" db="EMBL/GenBank/DDBJ databases">
        <title>The Genome Sequence of Phytophthora parasitica INRA-310.</title>
        <authorList>
            <consortium name="The Broad Institute Genomics Platform"/>
            <person name="Russ C."/>
            <person name="Tyler B."/>
            <person name="Panabieres F."/>
            <person name="Shan W."/>
            <person name="Tripathy S."/>
            <person name="Grunwald N."/>
            <person name="Machado M."/>
            <person name="Johnson C.S."/>
            <person name="Arredondo F."/>
            <person name="Hong C."/>
            <person name="Coffey M."/>
            <person name="Young S.K."/>
            <person name="Zeng Q."/>
            <person name="Gargeya S."/>
            <person name="Fitzgerald M."/>
            <person name="Abouelleil A."/>
            <person name="Alvarado L."/>
            <person name="Chapman S.B."/>
            <person name="Gainer-Dewar J."/>
            <person name="Goldberg J."/>
            <person name="Griggs A."/>
            <person name="Gujja S."/>
            <person name="Hansen M."/>
            <person name="Howarth C."/>
            <person name="Imamovic A."/>
            <person name="Ireland A."/>
            <person name="Larimer J."/>
            <person name="McCowan C."/>
            <person name="Murphy C."/>
            <person name="Pearson M."/>
            <person name="Poon T.W."/>
            <person name="Priest M."/>
            <person name="Roberts A."/>
            <person name="Saif S."/>
            <person name="Shea T."/>
            <person name="Sykes S."/>
            <person name="Wortman J."/>
            <person name="Nusbaum C."/>
            <person name="Birren B."/>
        </authorList>
    </citation>
    <scope>NUCLEOTIDE SEQUENCE [LARGE SCALE GENOMIC DNA]</scope>
    <source>
        <strain evidence="1 2">INRA-310</strain>
    </source>
</reference>
<dbReference type="RefSeq" id="XP_008903729.1">
    <property type="nucleotide sequence ID" value="XM_008905481.1"/>
</dbReference>
<dbReference type="VEuPathDB" id="FungiDB:PPTG_22625"/>
<sequence length="38" mass="4194">MLAKRELAAKSRATTTWTTVGCFFTAQAQEEMTVTEIA</sequence>
<protein>
    <submittedName>
        <fullName evidence="1">Uncharacterized protein</fullName>
    </submittedName>
</protein>
<evidence type="ECO:0000313" key="1">
    <source>
        <dbReference type="EMBL" id="ETN10998.1"/>
    </source>
</evidence>
<name>W2QCT6_PHYN3</name>
<dbReference type="Proteomes" id="UP000018817">
    <property type="component" value="Unassembled WGS sequence"/>
</dbReference>
<reference evidence="2" key="1">
    <citation type="submission" date="2011-12" db="EMBL/GenBank/DDBJ databases">
        <authorList>
            <consortium name="The Broad Institute Genome Sequencing Platform"/>
            <person name="Russ C."/>
            <person name="Tyler B."/>
            <person name="Panabieres F."/>
            <person name="Shan W."/>
            <person name="Tripathy S."/>
            <person name="Grunwald N."/>
            <person name="Machado M."/>
            <person name="Young S.K."/>
            <person name="Zeng Q."/>
            <person name="Gargeya S."/>
            <person name="Fitzgerald M."/>
            <person name="Haas B."/>
            <person name="Abouelleil A."/>
            <person name="Alvarado L."/>
            <person name="Arachchi H.M."/>
            <person name="Berlin A."/>
            <person name="Chapman S.B."/>
            <person name="Gearin G."/>
            <person name="Goldberg J."/>
            <person name="Griggs A."/>
            <person name="Gujja S."/>
            <person name="Hansen M."/>
            <person name="Heiman D."/>
            <person name="Howarth C."/>
            <person name="Larimer J."/>
            <person name="Lui A."/>
            <person name="MacDonald P.J.P."/>
            <person name="McCowen C."/>
            <person name="Montmayeur A."/>
            <person name="Murphy C."/>
            <person name="Neiman D."/>
            <person name="Pearson M."/>
            <person name="Priest M."/>
            <person name="Roberts A."/>
            <person name="Saif S."/>
            <person name="Shea T."/>
            <person name="Sisk P."/>
            <person name="Stolte C."/>
            <person name="Sykes S."/>
            <person name="Wortman J."/>
            <person name="Nusbaum C."/>
            <person name="Birren B."/>
        </authorList>
    </citation>
    <scope>NUCLEOTIDE SEQUENCE [LARGE SCALE GENOMIC DNA]</scope>
    <source>
        <strain evidence="2">INRA-310</strain>
    </source>
</reference>
<dbReference type="GeneID" id="20191224"/>
<dbReference type="AlphaFoldDB" id="W2QCT6"/>
<dbReference type="EMBL" id="KI669580">
    <property type="protein sequence ID" value="ETN10998.1"/>
    <property type="molecule type" value="Genomic_DNA"/>
</dbReference>
<organism evidence="1 2">
    <name type="scientific">Phytophthora nicotianae (strain INRA-310)</name>
    <name type="common">Phytophthora parasitica</name>
    <dbReference type="NCBI Taxonomy" id="761204"/>
    <lineage>
        <taxon>Eukaryota</taxon>
        <taxon>Sar</taxon>
        <taxon>Stramenopiles</taxon>
        <taxon>Oomycota</taxon>
        <taxon>Peronosporomycetes</taxon>
        <taxon>Peronosporales</taxon>
        <taxon>Peronosporaceae</taxon>
        <taxon>Phytophthora</taxon>
    </lineage>
</organism>
<evidence type="ECO:0000313" key="2">
    <source>
        <dbReference type="Proteomes" id="UP000018817"/>
    </source>
</evidence>